<dbReference type="Gene3D" id="1.10.150.650">
    <property type="match status" value="1"/>
</dbReference>
<dbReference type="AlphaFoldDB" id="A0A845L1F1"/>
<dbReference type="PANTHER" id="PTHR42924">
    <property type="entry name" value="EXONUCLEASE"/>
    <property type="match status" value="1"/>
</dbReference>
<name>A0A845L1F1_9FIRM</name>
<sequence>MKKMDLHTHSTASDGSLTPRELVALAKREGVGLMALTDHDTVDGVAEAREAGEELGVQVLAGVELSVDHEHREMHLLGYHIDPGHPALQEGLRRLIHYREERNPKIIERLRSLRIPITMEEVTQEAGSTVIGRPHFGRVLVKKGVVASVDEAFAQYLGSGKPAYVPKERLLPEEGIALLRRAGGIPVLAHPIFLAEQSYSELLPLLQRLKAAGLMGIEAYYPEHSIHDIRKFVRLAEETGLYVTGGSDFHGSGKPSARLGRILPDGGPLPEEVRKRIEEWIGPCMN</sequence>
<dbReference type="InterPro" id="IPR004013">
    <property type="entry name" value="PHP_dom"/>
</dbReference>
<dbReference type="Pfam" id="PF02811">
    <property type="entry name" value="PHP"/>
    <property type="match status" value="1"/>
</dbReference>
<keyword evidence="3" id="KW-1185">Reference proteome</keyword>
<dbReference type="PANTHER" id="PTHR42924:SF3">
    <property type="entry name" value="POLYMERASE_HISTIDINOL PHOSPHATASE N-TERMINAL DOMAIN-CONTAINING PROTEIN"/>
    <property type="match status" value="1"/>
</dbReference>
<dbReference type="Proteomes" id="UP000463470">
    <property type="component" value="Unassembled WGS sequence"/>
</dbReference>
<reference evidence="2 3" key="1">
    <citation type="submission" date="2020-01" db="EMBL/GenBank/DDBJ databases">
        <title>Whole-genome sequence of Heliobacterium undosum DSM 13378.</title>
        <authorList>
            <person name="Kyndt J.A."/>
            <person name="Meyer T.E."/>
        </authorList>
    </citation>
    <scope>NUCLEOTIDE SEQUENCE [LARGE SCALE GENOMIC DNA]</scope>
    <source>
        <strain evidence="2 3">DSM 13378</strain>
    </source>
</reference>
<organism evidence="2 3">
    <name type="scientific">Heliomicrobium undosum</name>
    <dbReference type="NCBI Taxonomy" id="121734"/>
    <lineage>
        <taxon>Bacteria</taxon>
        <taxon>Bacillati</taxon>
        <taxon>Bacillota</taxon>
        <taxon>Clostridia</taxon>
        <taxon>Eubacteriales</taxon>
        <taxon>Heliobacteriaceae</taxon>
        <taxon>Heliomicrobium</taxon>
    </lineage>
</organism>
<evidence type="ECO:0000313" key="2">
    <source>
        <dbReference type="EMBL" id="MZP28260.1"/>
    </source>
</evidence>
<dbReference type="InterPro" id="IPR052018">
    <property type="entry name" value="PHP_domain"/>
</dbReference>
<dbReference type="InterPro" id="IPR003141">
    <property type="entry name" value="Pol/His_phosphatase_N"/>
</dbReference>
<evidence type="ECO:0000259" key="1">
    <source>
        <dbReference type="SMART" id="SM00481"/>
    </source>
</evidence>
<gene>
    <name evidence="2" type="ORF">GTO91_00795</name>
</gene>
<protein>
    <submittedName>
        <fullName evidence="2">PHP domain-containing protein</fullName>
    </submittedName>
</protein>
<feature type="domain" description="Polymerase/histidinol phosphatase N-terminal" evidence="1">
    <location>
        <begin position="4"/>
        <end position="69"/>
    </location>
</feature>
<accession>A0A845L1F1</accession>
<dbReference type="EMBL" id="WXEY01000001">
    <property type="protein sequence ID" value="MZP28260.1"/>
    <property type="molecule type" value="Genomic_DNA"/>
</dbReference>
<evidence type="ECO:0000313" key="3">
    <source>
        <dbReference type="Proteomes" id="UP000463470"/>
    </source>
</evidence>
<dbReference type="OrthoDB" id="9804333at2"/>
<dbReference type="InterPro" id="IPR016195">
    <property type="entry name" value="Pol/histidinol_Pase-like"/>
</dbReference>
<proteinExistence type="predicted"/>
<dbReference type="Gene3D" id="3.20.20.140">
    <property type="entry name" value="Metal-dependent hydrolases"/>
    <property type="match status" value="1"/>
</dbReference>
<dbReference type="RefSeq" id="WP_161253355.1">
    <property type="nucleotide sequence ID" value="NZ_WXEY01000001.1"/>
</dbReference>
<dbReference type="GO" id="GO:0035312">
    <property type="term" value="F:5'-3' DNA exonuclease activity"/>
    <property type="evidence" value="ECO:0007669"/>
    <property type="project" value="TreeGrafter"/>
</dbReference>
<dbReference type="SUPFAM" id="SSF89550">
    <property type="entry name" value="PHP domain-like"/>
    <property type="match status" value="1"/>
</dbReference>
<dbReference type="CDD" id="cd07438">
    <property type="entry name" value="PHP_HisPPase_AMP"/>
    <property type="match status" value="1"/>
</dbReference>
<comment type="caution">
    <text evidence="2">The sequence shown here is derived from an EMBL/GenBank/DDBJ whole genome shotgun (WGS) entry which is preliminary data.</text>
</comment>
<dbReference type="SMART" id="SM00481">
    <property type="entry name" value="POLIIIAc"/>
    <property type="match status" value="1"/>
</dbReference>
<dbReference type="GO" id="GO:0004534">
    <property type="term" value="F:5'-3' RNA exonuclease activity"/>
    <property type="evidence" value="ECO:0007669"/>
    <property type="project" value="TreeGrafter"/>
</dbReference>